<reference evidence="9 10" key="1">
    <citation type="submission" date="2016-08" db="EMBL/GenBank/DDBJ databases">
        <title>Complete genome sequence of Fictibacillus arsenicus G25-54, a strain with toxicity to nematodes and a potential arsenic-resistance activity.</title>
        <authorList>
            <person name="Zheng Z."/>
        </authorList>
    </citation>
    <scope>NUCLEOTIDE SEQUENCE [LARGE SCALE GENOMIC DNA]</scope>
    <source>
        <strain evidence="9 10">G25-54</strain>
    </source>
</reference>
<dbReference type="InterPro" id="IPR055431">
    <property type="entry name" value="RsgI_M"/>
</dbReference>
<dbReference type="InterPro" id="IPR024449">
    <property type="entry name" value="Anti-sigma_RsgI_N"/>
</dbReference>
<dbReference type="PROSITE" id="PS51849">
    <property type="entry name" value="RSGI_N"/>
    <property type="match status" value="1"/>
</dbReference>
<dbReference type="STRING" id="255247.ABE41_015755"/>
<gene>
    <name evidence="9" type="ORF">ABE41_015755</name>
</gene>
<evidence type="ECO:0000256" key="2">
    <source>
        <dbReference type="ARBA" id="ARBA00022475"/>
    </source>
</evidence>
<dbReference type="EMBL" id="CP016761">
    <property type="protein sequence ID" value="ANX13465.1"/>
    <property type="molecule type" value="Genomic_DNA"/>
</dbReference>
<evidence type="ECO:0000259" key="8">
    <source>
        <dbReference type="PROSITE" id="PS51849"/>
    </source>
</evidence>
<sequence length="373" mass="42484">MKSGSGIVIEVNNRKATLLMKDGTFVTVRVPAGKNPSVGREYQASYFSERKRSLFVVPSVAAILAVVLLSGLIPIGSESAAAAYVSFDINPSLEVGVDEEMQVIQIDAFNDEAKKIIDKYDLNVENQFSFEDFADQLIKAYEEEGYMESDHSMLITTISSEEGNDKTEAALDEAVNSIVKKTVVKYPVRITVSESNPDTREKAKQLGVSSGKYKAFQTANINGKTLTEEKIKEVNFQELKVNTLSSNDIQSLPHPRKINTEAHERKNDIKIAVPKKAVSQPKEVKKHREKHHNQDNHHNKKQEKLVKPKERKLNNSDNKHQNRAFNSNKQKNNEHQNRNANNHHKKNQQDRNKQDRNKQDRNKQDRDKHRNKH</sequence>
<comment type="subcellular location">
    <subcellularLocation>
        <location evidence="1">Cell membrane</location>
        <topology evidence="1">Single-pass membrane protein</topology>
    </subcellularLocation>
</comment>
<dbReference type="GO" id="GO:0005886">
    <property type="term" value="C:plasma membrane"/>
    <property type="evidence" value="ECO:0007669"/>
    <property type="project" value="UniProtKB-SubCell"/>
</dbReference>
<keyword evidence="3 7" id="KW-0812">Transmembrane</keyword>
<keyword evidence="4 7" id="KW-1133">Transmembrane helix</keyword>
<evidence type="ECO:0000313" key="9">
    <source>
        <dbReference type="EMBL" id="ANX13465.1"/>
    </source>
</evidence>
<evidence type="ECO:0000256" key="1">
    <source>
        <dbReference type="ARBA" id="ARBA00004162"/>
    </source>
</evidence>
<name>A0A1B1Z7M9_9BACL</name>
<proteinExistence type="predicted"/>
<evidence type="ECO:0000256" key="6">
    <source>
        <dbReference type="SAM" id="MobiDB-lite"/>
    </source>
</evidence>
<keyword evidence="5 7" id="KW-0472">Membrane</keyword>
<keyword evidence="2" id="KW-1003">Cell membrane</keyword>
<feature type="compositionally biased region" description="Basic and acidic residues" evidence="6">
    <location>
        <begin position="292"/>
        <end position="320"/>
    </location>
</feature>
<feature type="transmembrane region" description="Helical" evidence="7">
    <location>
        <begin position="54"/>
        <end position="73"/>
    </location>
</feature>
<feature type="domain" description="RsgI N-terminal anti-sigma" evidence="8">
    <location>
        <begin position="4"/>
        <end position="53"/>
    </location>
</feature>
<evidence type="ECO:0000256" key="3">
    <source>
        <dbReference type="ARBA" id="ARBA00022692"/>
    </source>
</evidence>
<evidence type="ECO:0000256" key="5">
    <source>
        <dbReference type="ARBA" id="ARBA00023136"/>
    </source>
</evidence>
<dbReference type="Pfam" id="PF23750">
    <property type="entry name" value="RsgI_M"/>
    <property type="match status" value="1"/>
</dbReference>
<keyword evidence="10" id="KW-1185">Reference proteome</keyword>
<dbReference type="RefSeq" id="WP_066292326.1">
    <property type="nucleotide sequence ID" value="NZ_CP016761.1"/>
</dbReference>
<dbReference type="KEGG" id="far:ABE41_015755"/>
<dbReference type="Pfam" id="PF12791">
    <property type="entry name" value="RsgI_N"/>
    <property type="match status" value="1"/>
</dbReference>
<protein>
    <recommendedName>
        <fullName evidence="8">RsgI N-terminal anti-sigma domain-containing protein</fullName>
    </recommendedName>
</protein>
<dbReference type="OrthoDB" id="9800626at2"/>
<feature type="region of interest" description="Disordered" evidence="6">
    <location>
        <begin position="247"/>
        <end position="373"/>
    </location>
</feature>
<evidence type="ECO:0000256" key="7">
    <source>
        <dbReference type="SAM" id="Phobius"/>
    </source>
</evidence>
<accession>A0A1B1Z7M9</accession>
<feature type="compositionally biased region" description="Basic and acidic residues" evidence="6">
    <location>
        <begin position="347"/>
        <end position="373"/>
    </location>
</feature>
<evidence type="ECO:0000313" key="10">
    <source>
        <dbReference type="Proteomes" id="UP000077412"/>
    </source>
</evidence>
<dbReference type="Proteomes" id="UP000077412">
    <property type="component" value="Chromosome"/>
</dbReference>
<feature type="compositionally biased region" description="Basic and acidic residues" evidence="6">
    <location>
        <begin position="258"/>
        <end position="269"/>
    </location>
</feature>
<evidence type="ECO:0000256" key="4">
    <source>
        <dbReference type="ARBA" id="ARBA00022989"/>
    </source>
</evidence>
<organism evidence="9 10">
    <name type="scientific">Fictibacillus arsenicus</name>
    <dbReference type="NCBI Taxonomy" id="255247"/>
    <lineage>
        <taxon>Bacteria</taxon>
        <taxon>Bacillati</taxon>
        <taxon>Bacillota</taxon>
        <taxon>Bacilli</taxon>
        <taxon>Bacillales</taxon>
        <taxon>Fictibacillaceae</taxon>
        <taxon>Fictibacillus</taxon>
    </lineage>
</organism>
<dbReference type="AlphaFoldDB" id="A0A1B1Z7M9"/>